<keyword evidence="8" id="KW-1185">Reference proteome</keyword>
<keyword evidence="2" id="KW-0560">Oxidoreductase</keyword>
<feature type="domain" description="NADP-dependent oxidoreductase" evidence="6">
    <location>
        <begin position="21"/>
        <end position="264"/>
    </location>
</feature>
<dbReference type="InterPro" id="IPR023210">
    <property type="entry name" value="NADP_OxRdtase_dom"/>
</dbReference>
<sequence length="277" mass="31505">MTLTLQSTRKLNDGNEIPALGFGVYQSEPGDETEQAVLLALEAGYRHIDTASCYYNEESVGAALKKCNIPRSQIWITTKLWDTDHGYDKAKEACYESLRKLGLDYVDLYLIHSPCTGKQLRSESWKALEDLQKEGKVRSIGVSNYGVHHMKEVFEVGSIKPAINQIEVTPYQVREELCRFCQENGVLIEAFSPLTMGLKLKEPRLNKIAQKYGKQPAQILIRWSLQRGLIPLPKSVNKQRITDNSNVFDFEISAEDMEALTKMDEYLVTEWDPTKLP</sequence>
<dbReference type="PRINTS" id="PR00069">
    <property type="entry name" value="ALDKETRDTASE"/>
</dbReference>
<evidence type="ECO:0000313" key="7">
    <source>
        <dbReference type="EMBL" id="KAI8576599.1"/>
    </source>
</evidence>
<protein>
    <recommendedName>
        <fullName evidence="6">NADP-dependent oxidoreductase domain-containing protein</fullName>
    </recommendedName>
</protein>
<dbReference type="RefSeq" id="XP_051441603.1">
    <property type="nucleotide sequence ID" value="XM_051593132.1"/>
</dbReference>
<feature type="active site" description="Proton donor" evidence="3">
    <location>
        <position position="54"/>
    </location>
</feature>
<dbReference type="GO" id="GO:0016491">
    <property type="term" value="F:oxidoreductase activity"/>
    <property type="evidence" value="ECO:0007669"/>
    <property type="project" value="UniProtKB-KW"/>
</dbReference>
<dbReference type="EMBL" id="MU620953">
    <property type="protein sequence ID" value="KAI8576599.1"/>
    <property type="molecule type" value="Genomic_DNA"/>
</dbReference>
<dbReference type="CDD" id="cd19071">
    <property type="entry name" value="AKR_AKR1-5-like"/>
    <property type="match status" value="1"/>
</dbReference>
<evidence type="ECO:0000256" key="2">
    <source>
        <dbReference type="ARBA" id="ARBA00023002"/>
    </source>
</evidence>
<dbReference type="PANTHER" id="PTHR43827">
    <property type="entry name" value="2,5-DIKETO-D-GLUCONIC ACID REDUCTASE"/>
    <property type="match status" value="1"/>
</dbReference>
<feature type="binding site" evidence="4">
    <location>
        <position position="112"/>
    </location>
    <ligand>
        <name>substrate</name>
    </ligand>
</feature>
<dbReference type="AlphaFoldDB" id="A0AAD5HB93"/>
<accession>A0AAD5HB93</accession>
<gene>
    <name evidence="7" type="ORF">K450DRAFT_274622</name>
</gene>
<dbReference type="InterPro" id="IPR018170">
    <property type="entry name" value="Aldo/ket_reductase_CS"/>
</dbReference>
<dbReference type="PIRSF" id="PIRSF000097">
    <property type="entry name" value="AKR"/>
    <property type="match status" value="1"/>
</dbReference>
<evidence type="ECO:0000256" key="4">
    <source>
        <dbReference type="PIRSR" id="PIRSR000097-2"/>
    </source>
</evidence>
<dbReference type="PROSITE" id="PS00798">
    <property type="entry name" value="ALDOKETO_REDUCTASE_1"/>
    <property type="match status" value="1"/>
</dbReference>
<dbReference type="Gene3D" id="3.20.20.100">
    <property type="entry name" value="NADP-dependent oxidoreductase domain"/>
    <property type="match status" value="1"/>
</dbReference>
<organism evidence="7 8">
    <name type="scientific">Umbelopsis ramanniana AG</name>
    <dbReference type="NCBI Taxonomy" id="1314678"/>
    <lineage>
        <taxon>Eukaryota</taxon>
        <taxon>Fungi</taxon>
        <taxon>Fungi incertae sedis</taxon>
        <taxon>Mucoromycota</taxon>
        <taxon>Mucoromycotina</taxon>
        <taxon>Umbelopsidomycetes</taxon>
        <taxon>Umbelopsidales</taxon>
        <taxon>Umbelopsidaceae</taxon>
        <taxon>Umbelopsis</taxon>
    </lineage>
</organism>
<dbReference type="Pfam" id="PF00248">
    <property type="entry name" value="Aldo_ket_red"/>
    <property type="match status" value="1"/>
</dbReference>
<dbReference type="PROSITE" id="PS00062">
    <property type="entry name" value="ALDOKETO_REDUCTASE_2"/>
    <property type="match status" value="1"/>
</dbReference>
<dbReference type="SUPFAM" id="SSF51430">
    <property type="entry name" value="NAD(P)-linked oxidoreductase"/>
    <property type="match status" value="1"/>
</dbReference>
<reference evidence="7" key="2">
    <citation type="journal article" date="2022" name="Proc. Natl. Acad. Sci. U.S.A.">
        <title>Diploid-dominant life cycles characterize the early evolution of Fungi.</title>
        <authorList>
            <person name="Amses K.R."/>
            <person name="Simmons D.R."/>
            <person name="Longcore J.E."/>
            <person name="Mondo S.J."/>
            <person name="Seto K."/>
            <person name="Jeronimo G.H."/>
            <person name="Bonds A.E."/>
            <person name="Quandt C.A."/>
            <person name="Davis W.J."/>
            <person name="Chang Y."/>
            <person name="Federici B.A."/>
            <person name="Kuo A."/>
            <person name="LaButti K."/>
            <person name="Pangilinan J."/>
            <person name="Andreopoulos W."/>
            <person name="Tritt A."/>
            <person name="Riley R."/>
            <person name="Hundley H."/>
            <person name="Johnson J."/>
            <person name="Lipzen A."/>
            <person name="Barry K."/>
            <person name="Lang B.F."/>
            <person name="Cuomo C.A."/>
            <person name="Buchler N.E."/>
            <person name="Grigoriev I.V."/>
            <person name="Spatafora J.W."/>
            <person name="Stajich J.E."/>
            <person name="James T.Y."/>
        </authorList>
    </citation>
    <scope>NUCLEOTIDE SEQUENCE</scope>
    <source>
        <strain evidence="7">AG</strain>
    </source>
</reference>
<evidence type="ECO:0000256" key="5">
    <source>
        <dbReference type="PIRSR" id="PIRSR000097-3"/>
    </source>
</evidence>
<reference evidence="7" key="1">
    <citation type="submission" date="2021-06" db="EMBL/GenBank/DDBJ databases">
        <authorList>
            <consortium name="DOE Joint Genome Institute"/>
            <person name="Mondo S.J."/>
            <person name="Amses K.R."/>
            <person name="Simmons D.R."/>
            <person name="Longcore J.E."/>
            <person name="Seto K."/>
            <person name="Alves G.H."/>
            <person name="Bonds A.E."/>
            <person name="Quandt C.A."/>
            <person name="Davis W.J."/>
            <person name="Chang Y."/>
            <person name="Letcher P.M."/>
            <person name="Powell M.J."/>
            <person name="Kuo A."/>
            <person name="Labutti K."/>
            <person name="Pangilinan J."/>
            <person name="Andreopoulos W."/>
            <person name="Tritt A."/>
            <person name="Riley R."/>
            <person name="Hundley H."/>
            <person name="Johnson J."/>
            <person name="Lipzen A."/>
            <person name="Barry K."/>
            <person name="Berbee M.L."/>
            <person name="Buchler N.E."/>
            <person name="Grigoriev I.V."/>
            <person name="Spatafora J.W."/>
            <person name="Stajich J.E."/>
            <person name="James T.Y."/>
        </authorList>
    </citation>
    <scope>NUCLEOTIDE SEQUENCE</scope>
    <source>
        <strain evidence="7">AG</strain>
    </source>
</reference>
<dbReference type="Proteomes" id="UP001206595">
    <property type="component" value="Unassembled WGS sequence"/>
</dbReference>
<name>A0AAD5HB93_UMBRA</name>
<evidence type="ECO:0000256" key="1">
    <source>
        <dbReference type="ARBA" id="ARBA00007905"/>
    </source>
</evidence>
<dbReference type="InterPro" id="IPR020471">
    <property type="entry name" value="AKR"/>
</dbReference>
<evidence type="ECO:0000259" key="6">
    <source>
        <dbReference type="Pfam" id="PF00248"/>
    </source>
</evidence>
<evidence type="ECO:0000256" key="3">
    <source>
        <dbReference type="PIRSR" id="PIRSR000097-1"/>
    </source>
</evidence>
<dbReference type="GeneID" id="75918474"/>
<dbReference type="PANTHER" id="PTHR43827:SF13">
    <property type="entry name" value="ALDO_KETO REDUCTASE FAMILY PROTEIN"/>
    <property type="match status" value="1"/>
</dbReference>
<dbReference type="InterPro" id="IPR036812">
    <property type="entry name" value="NAD(P)_OxRdtase_dom_sf"/>
</dbReference>
<evidence type="ECO:0000313" key="8">
    <source>
        <dbReference type="Proteomes" id="UP001206595"/>
    </source>
</evidence>
<proteinExistence type="inferred from homology"/>
<feature type="site" description="Lowers pKa of active site Tyr" evidence="5">
    <location>
        <position position="79"/>
    </location>
</feature>
<comment type="caution">
    <text evidence="7">The sequence shown here is derived from an EMBL/GenBank/DDBJ whole genome shotgun (WGS) entry which is preliminary data.</text>
</comment>
<dbReference type="FunFam" id="3.20.20.100:FF:000015">
    <property type="entry name" value="Oxidoreductase, aldo/keto reductase family"/>
    <property type="match status" value="1"/>
</dbReference>
<comment type="similarity">
    <text evidence="1">Belongs to the aldo/keto reductase family.</text>
</comment>